<proteinExistence type="inferred from homology"/>
<evidence type="ECO:0000313" key="11">
    <source>
        <dbReference type="Proteomes" id="UP000237968"/>
    </source>
</evidence>
<sequence>MSAGRVAISSERVVTPEGVRPAAVIVEGERIVDLIEIAAVEATGMAHERLGELALLPGLVDCHVHINQPGRTDWEGFETATRAAAAGGVTTLVDMPLNCLPVTTSVAGFDAKLDDCAEHLAVDVGFWGGVVPGNAGELPGLAARGVLGAKAFLCDSGIDEFPASDEAALRQAMVALAAAGIPLLAHAEIALPLDAEPLDEPSAYNSWLRRRPAAWEEAAIDLLIRLCRETGCAVHIVHLSAASAIPLLRAARAEGLPITVETCPHYLCLCAEEVPRDATLFKCAPPVREAANREQLWAALAEGVIDLVVTDHSPCTPTLKQGGFIEAWGGIASLSLGLASVWTEAAARGFELATVVEWMSAAPARLTGLGARKGTIAAGRDADLVAFDPDAEFVVRAEDLHFRHKVSPWIGRRLRGRVQRTWLRGQTIYDAGSALPFCETPTGRPLVRPHDHR</sequence>
<reference evidence="10 11" key="1">
    <citation type="submission" date="2018-03" db="EMBL/GenBank/DDBJ databases">
        <title>Draft Genome Sequences of the Obligatory Marine Myxobacteria Enhygromyxa salina SWB005.</title>
        <authorList>
            <person name="Poehlein A."/>
            <person name="Moghaddam J.A."/>
            <person name="Harms H."/>
            <person name="Alanjari M."/>
            <person name="Koenig G.M."/>
            <person name="Daniel R."/>
            <person name="Schaeberle T.F."/>
        </authorList>
    </citation>
    <scope>NUCLEOTIDE SEQUENCE [LARGE SCALE GENOMIC DNA]</scope>
    <source>
        <strain evidence="10 11">SWB005</strain>
    </source>
</reference>
<comment type="subunit">
    <text evidence="4">Homotetramer.</text>
</comment>
<dbReference type="InterPro" id="IPR032466">
    <property type="entry name" value="Metal_Hydrolase"/>
</dbReference>
<evidence type="ECO:0000256" key="5">
    <source>
        <dbReference type="ARBA" id="ARBA00012863"/>
    </source>
</evidence>
<dbReference type="GO" id="GO:0006145">
    <property type="term" value="P:purine nucleobase catabolic process"/>
    <property type="evidence" value="ECO:0007669"/>
    <property type="project" value="TreeGrafter"/>
</dbReference>
<evidence type="ECO:0000256" key="7">
    <source>
        <dbReference type="ARBA" id="ARBA00022801"/>
    </source>
</evidence>
<keyword evidence="7 10" id="KW-0378">Hydrolase</keyword>
<dbReference type="GO" id="GO:0000256">
    <property type="term" value="P:allantoin catabolic process"/>
    <property type="evidence" value="ECO:0007669"/>
    <property type="project" value="InterPro"/>
</dbReference>
<dbReference type="GO" id="GO:0050897">
    <property type="term" value="F:cobalt ion binding"/>
    <property type="evidence" value="ECO:0007669"/>
    <property type="project" value="InterPro"/>
</dbReference>
<dbReference type="RefSeq" id="WP_106392209.1">
    <property type="nucleotide sequence ID" value="NZ_PVNK01000138.1"/>
</dbReference>
<dbReference type="FunFam" id="3.20.20.140:FF:000032">
    <property type="entry name" value="Allantoinase Dal1"/>
    <property type="match status" value="1"/>
</dbReference>
<evidence type="ECO:0000256" key="2">
    <source>
        <dbReference type="ARBA" id="ARBA00004968"/>
    </source>
</evidence>
<keyword evidence="11" id="KW-1185">Reference proteome</keyword>
<comment type="caution">
    <text evidence="10">The sequence shown here is derived from an EMBL/GenBank/DDBJ whole genome shotgun (WGS) entry which is preliminary data.</text>
</comment>
<dbReference type="GO" id="GO:0005737">
    <property type="term" value="C:cytoplasm"/>
    <property type="evidence" value="ECO:0007669"/>
    <property type="project" value="TreeGrafter"/>
</dbReference>
<dbReference type="Pfam" id="PF01979">
    <property type="entry name" value="Amidohydro_1"/>
    <property type="match status" value="1"/>
</dbReference>
<gene>
    <name evidence="10" type="primary">allB</name>
    <name evidence="10" type="ORF">ENSA5_28260</name>
</gene>
<dbReference type="InterPro" id="IPR011059">
    <property type="entry name" value="Metal-dep_hydrolase_composite"/>
</dbReference>
<organism evidence="10 11">
    <name type="scientific">Enhygromyxa salina</name>
    <dbReference type="NCBI Taxonomy" id="215803"/>
    <lineage>
        <taxon>Bacteria</taxon>
        <taxon>Pseudomonadati</taxon>
        <taxon>Myxococcota</taxon>
        <taxon>Polyangia</taxon>
        <taxon>Nannocystales</taxon>
        <taxon>Nannocystaceae</taxon>
        <taxon>Enhygromyxa</taxon>
    </lineage>
</organism>
<protein>
    <recommendedName>
        <fullName evidence="5">allantoinase</fullName>
        <ecNumber evidence="5">3.5.2.5</ecNumber>
    </recommendedName>
</protein>
<dbReference type="InterPro" id="IPR006680">
    <property type="entry name" value="Amidohydro-rel"/>
</dbReference>
<dbReference type="NCBIfam" id="TIGR03178">
    <property type="entry name" value="allantoinase"/>
    <property type="match status" value="1"/>
</dbReference>
<dbReference type="SUPFAM" id="SSF51556">
    <property type="entry name" value="Metallo-dependent hydrolases"/>
    <property type="match status" value="1"/>
</dbReference>
<keyword evidence="8" id="KW-0862">Zinc</keyword>
<dbReference type="GO" id="GO:0004038">
    <property type="term" value="F:allantoinase activity"/>
    <property type="evidence" value="ECO:0007669"/>
    <property type="project" value="UniProtKB-EC"/>
</dbReference>
<evidence type="ECO:0000313" key="10">
    <source>
        <dbReference type="EMBL" id="PRQ00012.1"/>
    </source>
</evidence>
<evidence type="ECO:0000256" key="1">
    <source>
        <dbReference type="ARBA" id="ARBA00001947"/>
    </source>
</evidence>
<accession>A0A2S9Y4L1</accession>
<dbReference type="PANTHER" id="PTHR43668">
    <property type="entry name" value="ALLANTOINASE"/>
    <property type="match status" value="1"/>
</dbReference>
<dbReference type="Proteomes" id="UP000237968">
    <property type="component" value="Unassembled WGS sequence"/>
</dbReference>
<evidence type="ECO:0000256" key="8">
    <source>
        <dbReference type="ARBA" id="ARBA00022833"/>
    </source>
</evidence>
<evidence type="ECO:0000256" key="3">
    <source>
        <dbReference type="ARBA" id="ARBA00010368"/>
    </source>
</evidence>
<dbReference type="Gene3D" id="3.20.20.140">
    <property type="entry name" value="Metal-dependent hydrolases"/>
    <property type="match status" value="1"/>
</dbReference>
<comment type="pathway">
    <text evidence="2">Nitrogen metabolism; (S)-allantoin degradation; allantoate from (S)-allantoin: step 1/1.</text>
</comment>
<dbReference type="SUPFAM" id="SSF51338">
    <property type="entry name" value="Composite domain of metallo-dependent hydrolases"/>
    <property type="match status" value="2"/>
</dbReference>
<dbReference type="GO" id="GO:0008270">
    <property type="term" value="F:zinc ion binding"/>
    <property type="evidence" value="ECO:0007669"/>
    <property type="project" value="InterPro"/>
</dbReference>
<comment type="similarity">
    <text evidence="3">Belongs to the metallo-dependent hydrolases superfamily. Allantoinase family.</text>
</comment>
<dbReference type="AlphaFoldDB" id="A0A2S9Y4L1"/>
<dbReference type="OrthoDB" id="9803027at2"/>
<evidence type="ECO:0000256" key="6">
    <source>
        <dbReference type="ARBA" id="ARBA00022723"/>
    </source>
</evidence>
<name>A0A2S9Y4L1_9BACT</name>
<dbReference type="InterPro" id="IPR017593">
    <property type="entry name" value="Allantoinase"/>
</dbReference>
<dbReference type="EMBL" id="PVNK01000138">
    <property type="protein sequence ID" value="PRQ00012.1"/>
    <property type="molecule type" value="Genomic_DNA"/>
</dbReference>
<evidence type="ECO:0000259" key="9">
    <source>
        <dbReference type="Pfam" id="PF01979"/>
    </source>
</evidence>
<dbReference type="InterPro" id="IPR050138">
    <property type="entry name" value="DHOase/Allantoinase_Hydrolase"/>
</dbReference>
<dbReference type="EC" id="3.5.2.5" evidence="5"/>
<dbReference type="PANTHER" id="PTHR43668:SF2">
    <property type="entry name" value="ALLANTOINASE"/>
    <property type="match status" value="1"/>
</dbReference>
<feature type="domain" description="Amidohydrolase-related" evidence="9">
    <location>
        <begin position="55"/>
        <end position="427"/>
    </location>
</feature>
<evidence type="ECO:0000256" key="4">
    <source>
        <dbReference type="ARBA" id="ARBA00011881"/>
    </source>
</evidence>
<keyword evidence="6" id="KW-0479">Metal-binding</keyword>
<comment type="cofactor">
    <cofactor evidence="1">
        <name>Zn(2+)</name>
        <dbReference type="ChEBI" id="CHEBI:29105"/>
    </cofactor>
</comment>